<dbReference type="NCBIfam" id="NF033819">
    <property type="entry name" value="IS66_TnpB"/>
    <property type="match status" value="1"/>
</dbReference>
<dbReference type="Pfam" id="PF05717">
    <property type="entry name" value="TnpB_IS66"/>
    <property type="match status" value="1"/>
</dbReference>
<dbReference type="InterPro" id="IPR008878">
    <property type="entry name" value="Transposase_IS66_Orf2"/>
</dbReference>
<reference evidence="1 2" key="1">
    <citation type="submission" date="2015-12" db="EMBL/GenBank/DDBJ databases">
        <title>Draft genome sequence of Acidibacillus ferrooxidans ITV001, isolated from a chalcopyrite acid mine drainage site in Brazil.</title>
        <authorList>
            <person name="Dall'Agnol H."/>
            <person name="Nancucheo I."/>
            <person name="Johnson B."/>
            <person name="Oliveira R."/>
            <person name="Leite L."/>
            <person name="Pylro V."/>
            <person name="Nunes G.L."/>
            <person name="Tzotzos G."/>
            <person name="Fernandes G.R."/>
            <person name="Dutra J."/>
            <person name="Orellana S.C."/>
            <person name="Oliveira G."/>
        </authorList>
    </citation>
    <scope>NUCLEOTIDE SEQUENCE [LARGE SCALE GENOMIC DNA]</scope>
    <source>
        <strain evidence="2">ITV01</strain>
    </source>
</reference>
<protein>
    <submittedName>
        <fullName evidence="1">Transposase</fullName>
    </submittedName>
</protein>
<dbReference type="RefSeq" id="WP_067713165.1">
    <property type="nucleotide sequence ID" value="NZ_LPVJ01000010.1"/>
</dbReference>
<accession>A0A101XSB7</accession>
<dbReference type="PANTHER" id="PTHR36455">
    <property type="match status" value="1"/>
</dbReference>
<sequence>MIDSSYAGHVYLAGEYTDMRKSIDGLAVLVQHAFELDPFSPAIFVFCNRQRDKIKLLAWDECGFWLHYRRLERGRFQWPSLQEGETLTIRRRELRWLLDGLSLSQRHAHAEVRARTII</sequence>
<comment type="caution">
    <text evidence="1">The sequence shown here is derived from an EMBL/GenBank/DDBJ whole genome shotgun (WGS) entry which is preliminary data.</text>
</comment>
<evidence type="ECO:0000313" key="1">
    <source>
        <dbReference type="EMBL" id="KUO96638.1"/>
    </source>
</evidence>
<dbReference type="EMBL" id="LPVJ01000010">
    <property type="protein sequence ID" value="KUO96638.1"/>
    <property type="molecule type" value="Genomic_DNA"/>
</dbReference>
<proteinExistence type="predicted"/>
<gene>
    <name evidence="1" type="ORF">ATW55_05595</name>
</gene>
<organism evidence="1 2">
    <name type="scientific">Ferroacidibacillus organovorans</name>
    <dbReference type="NCBI Taxonomy" id="1765683"/>
    <lineage>
        <taxon>Bacteria</taxon>
        <taxon>Bacillati</taxon>
        <taxon>Bacillota</taxon>
        <taxon>Bacilli</taxon>
        <taxon>Bacillales</taxon>
        <taxon>Alicyclobacillaceae</taxon>
        <taxon>Ferroacidibacillus</taxon>
    </lineage>
</organism>
<keyword evidence="2" id="KW-1185">Reference proteome</keyword>
<name>A0A101XSB7_9BACL</name>
<dbReference type="PANTHER" id="PTHR36455:SF1">
    <property type="entry name" value="BLR8292 PROTEIN"/>
    <property type="match status" value="1"/>
</dbReference>
<evidence type="ECO:0000313" key="2">
    <source>
        <dbReference type="Proteomes" id="UP000053557"/>
    </source>
</evidence>
<dbReference type="Proteomes" id="UP000053557">
    <property type="component" value="Unassembled WGS sequence"/>
</dbReference>
<dbReference type="OrthoDB" id="4956084at2"/>
<dbReference type="AlphaFoldDB" id="A0A101XSB7"/>